<accession>A0ABT7HMJ2</accession>
<reference evidence="9" key="1">
    <citation type="submission" date="2022-08" db="EMBL/GenBank/DDBJ databases">
        <authorList>
            <person name="Wang H."/>
        </authorList>
    </citation>
    <scope>NUCLEOTIDE SEQUENCE</scope>
    <source>
        <strain evidence="9">PS10</strain>
    </source>
</reference>
<feature type="domain" description="Glycine transporter" evidence="8">
    <location>
        <begin position="6"/>
        <end position="72"/>
    </location>
</feature>
<dbReference type="Pfam" id="PF03458">
    <property type="entry name" value="Gly_transporter"/>
    <property type="match status" value="2"/>
</dbReference>
<comment type="caution">
    <text evidence="9">The sequence shown here is derived from an EMBL/GenBank/DDBJ whole genome shotgun (WGS) entry which is preliminary data.</text>
</comment>
<dbReference type="EMBL" id="JANURM010000001">
    <property type="protein sequence ID" value="MDL0088119.1"/>
    <property type="molecule type" value="Genomic_DNA"/>
</dbReference>
<feature type="transmembrane region" description="Helical" evidence="7">
    <location>
        <begin position="91"/>
        <end position="113"/>
    </location>
</feature>
<evidence type="ECO:0000256" key="2">
    <source>
        <dbReference type="ARBA" id="ARBA00008193"/>
    </source>
</evidence>
<name>A0ABT7HMJ2_9BACT</name>
<dbReference type="InterPro" id="IPR005115">
    <property type="entry name" value="Gly_transporter"/>
</dbReference>
<evidence type="ECO:0000256" key="7">
    <source>
        <dbReference type="SAM" id="Phobius"/>
    </source>
</evidence>
<evidence type="ECO:0000256" key="3">
    <source>
        <dbReference type="ARBA" id="ARBA00022475"/>
    </source>
</evidence>
<evidence type="ECO:0000256" key="6">
    <source>
        <dbReference type="ARBA" id="ARBA00023136"/>
    </source>
</evidence>
<keyword evidence="3" id="KW-1003">Cell membrane</keyword>
<feature type="transmembrane region" description="Helical" evidence="7">
    <location>
        <begin position="119"/>
        <end position="139"/>
    </location>
</feature>
<evidence type="ECO:0000259" key="8">
    <source>
        <dbReference type="Pfam" id="PF03458"/>
    </source>
</evidence>
<feature type="transmembrane region" description="Helical" evidence="7">
    <location>
        <begin position="59"/>
        <end position="79"/>
    </location>
</feature>
<keyword evidence="4 7" id="KW-0812">Transmembrane</keyword>
<dbReference type="PANTHER" id="PTHR30506:SF3">
    <property type="entry name" value="UPF0126 INNER MEMBRANE PROTEIN YADS-RELATED"/>
    <property type="match status" value="1"/>
</dbReference>
<feature type="transmembrane region" description="Helical" evidence="7">
    <location>
        <begin position="146"/>
        <end position="167"/>
    </location>
</feature>
<evidence type="ECO:0000256" key="5">
    <source>
        <dbReference type="ARBA" id="ARBA00022989"/>
    </source>
</evidence>
<comment type="subcellular location">
    <subcellularLocation>
        <location evidence="1">Cell membrane</location>
        <topology evidence="1">Multi-pass membrane protein</topology>
    </subcellularLocation>
</comment>
<sequence length="204" mass="22733">MDFLLYVEYLGIASATLSGFLFAVKKGCDWLGIFLSAFLTALGGGILRDMLVGRAVYSFTHYMPLIIVILMLFVSKFTKLHTKREKLEKKFIFIFADAIDVICFSIVGAMVAIEFDYNVFGVAFLAFFNGVGGGILRDILLNEVPWFLRTGLYGTISFGVGVAYYFLNLLGLNGIFFTMLLLGLGILVRMLAYYKGWSLPALKD</sequence>
<feature type="transmembrane region" description="Helical" evidence="7">
    <location>
        <begin position="173"/>
        <end position="194"/>
    </location>
</feature>
<keyword evidence="5 7" id="KW-1133">Transmembrane helix</keyword>
<protein>
    <submittedName>
        <fullName evidence="9">TRIC cation channel family protein</fullName>
    </submittedName>
</protein>
<dbReference type="RefSeq" id="WP_284936746.1">
    <property type="nucleotide sequence ID" value="NZ_JANURM010000001.1"/>
</dbReference>
<comment type="similarity">
    <text evidence="2">Belongs to the UPF0126 family.</text>
</comment>
<dbReference type="Proteomes" id="UP001173801">
    <property type="component" value="Unassembled WGS sequence"/>
</dbReference>
<evidence type="ECO:0000256" key="1">
    <source>
        <dbReference type="ARBA" id="ARBA00004651"/>
    </source>
</evidence>
<evidence type="ECO:0000313" key="9">
    <source>
        <dbReference type="EMBL" id="MDL0088119.1"/>
    </source>
</evidence>
<feature type="transmembrane region" description="Helical" evidence="7">
    <location>
        <begin position="30"/>
        <end position="47"/>
    </location>
</feature>
<proteinExistence type="inferred from homology"/>
<reference evidence="9" key="2">
    <citation type="journal article" date="2023" name="Microorganisms">
        <title>Isolation and Genomic Characteristics of Cat-Borne Campylobacter felis sp. nov. and Sheep-Borne Campylobacter ovis sp. nov.</title>
        <authorList>
            <person name="Wang H."/>
            <person name="Li Y."/>
            <person name="Gu Y."/>
            <person name="Zhou G."/>
            <person name="Chen X."/>
            <person name="Zhang X."/>
            <person name="Shao Z."/>
            <person name="Zhang J."/>
            <person name="Zhang M."/>
        </authorList>
    </citation>
    <scope>NUCLEOTIDE SEQUENCE</scope>
    <source>
        <strain evidence="9">PS10</strain>
    </source>
</reference>
<dbReference type="PANTHER" id="PTHR30506">
    <property type="entry name" value="INNER MEMBRANE PROTEIN"/>
    <property type="match status" value="1"/>
</dbReference>
<keyword evidence="6 7" id="KW-0472">Membrane</keyword>
<evidence type="ECO:0000256" key="4">
    <source>
        <dbReference type="ARBA" id="ARBA00022692"/>
    </source>
</evidence>
<feature type="domain" description="Glycine transporter" evidence="8">
    <location>
        <begin position="95"/>
        <end position="167"/>
    </location>
</feature>
<gene>
    <name evidence="9" type="ORF">NYG85_01845</name>
</gene>
<evidence type="ECO:0000313" key="10">
    <source>
        <dbReference type="Proteomes" id="UP001173801"/>
    </source>
</evidence>
<organism evidence="9 10">
    <name type="scientific">Campylobacter gastrosuis</name>
    <dbReference type="NCBI Taxonomy" id="2974576"/>
    <lineage>
        <taxon>Bacteria</taxon>
        <taxon>Pseudomonadati</taxon>
        <taxon>Campylobacterota</taxon>
        <taxon>Epsilonproteobacteria</taxon>
        <taxon>Campylobacterales</taxon>
        <taxon>Campylobacteraceae</taxon>
        <taxon>Campylobacter</taxon>
    </lineage>
</organism>
<feature type="transmembrane region" description="Helical" evidence="7">
    <location>
        <begin position="6"/>
        <end position="23"/>
    </location>
</feature>
<keyword evidence="10" id="KW-1185">Reference proteome</keyword>